<dbReference type="Pfam" id="PF13185">
    <property type="entry name" value="GAF_2"/>
    <property type="match status" value="1"/>
</dbReference>
<dbReference type="InterPro" id="IPR005561">
    <property type="entry name" value="ANTAR"/>
</dbReference>
<proteinExistence type="predicted"/>
<dbReference type="PROSITE" id="PS50921">
    <property type="entry name" value="ANTAR"/>
    <property type="match status" value="1"/>
</dbReference>
<keyword evidence="3" id="KW-0805">Transcription regulation</keyword>
<dbReference type="SMART" id="SM01012">
    <property type="entry name" value="ANTAR"/>
    <property type="match status" value="1"/>
</dbReference>
<dbReference type="Pfam" id="PF03861">
    <property type="entry name" value="ANTAR"/>
    <property type="match status" value="1"/>
</dbReference>
<evidence type="ECO:0000313" key="6">
    <source>
        <dbReference type="EMBL" id="GAA3355493.1"/>
    </source>
</evidence>
<evidence type="ECO:0000256" key="1">
    <source>
        <dbReference type="ARBA" id="ARBA00022679"/>
    </source>
</evidence>
<dbReference type="Gene3D" id="3.30.450.40">
    <property type="match status" value="1"/>
</dbReference>
<keyword evidence="4" id="KW-0804">Transcription</keyword>
<evidence type="ECO:0000256" key="2">
    <source>
        <dbReference type="ARBA" id="ARBA00022777"/>
    </source>
</evidence>
<dbReference type="InterPro" id="IPR036388">
    <property type="entry name" value="WH-like_DNA-bd_sf"/>
</dbReference>
<dbReference type="Proteomes" id="UP001500483">
    <property type="component" value="Unassembled WGS sequence"/>
</dbReference>
<dbReference type="SUPFAM" id="SSF55781">
    <property type="entry name" value="GAF domain-like"/>
    <property type="match status" value="1"/>
</dbReference>
<evidence type="ECO:0000256" key="4">
    <source>
        <dbReference type="ARBA" id="ARBA00023163"/>
    </source>
</evidence>
<accession>A0ABP6RM02</accession>
<name>A0ABP6RM02_9PSEU</name>
<dbReference type="InterPro" id="IPR029016">
    <property type="entry name" value="GAF-like_dom_sf"/>
</dbReference>
<dbReference type="InterPro" id="IPR011006">
    <property type="entry name" value="CheY-like_superfamily"/>
</dbReference>
<keyword evidence="1" id="KW-0808">Transferase</keyword>
<evidence type="ECO:0000256" key="3">
    <source>
        <dbReference type="ARBA" id="ARBA00023015"/>
    </source>
</evidence>
<evidence type="ECO:0000259" key="5">
    <source>
        <dbReference type="PROSITE" id="PS50921"/>
    </source>
</evidence>
<dbReference type="PIRSF" id="PIRSF036625">
    <property type="entry name" value="GAF_ANTAR"/>
    <property type="match status" value="1"/>
</dbReference>
<sequence length="235" mass="25682">MSNGSEELAIALATMSRDLLSQRSVQLTLDRICEHAVRLVDGCEHAGILTLHGAGRGRRVETLSVTHELVTRSDQIQVDLGEGPCLDAAQHREQAYRISDMTSTPHWPRYTAKARDLGIGSMMGFLLYTEEDELGALNLYSARPAAFTEHSELIGWIMASHAAVAFSSARVDSQLHAAVATRQLIGEAIGIVMERYKISEDQAFDVLRTSSQHGNVKLRDVAEQVTSTGEIPGAR</sequence>
<dbReference type="RefSeq" id="WP_344925252.1">
    <property type="nucleotide sequence ID" value="NZ_BAAAYK010000038.1"/>
</dbReference>
<gene>
    <name evidence="6" type="ORF">GCM10020366_15840</name>
</gene>
<feature type="domain" description="ANTAR" evidence="5">
    <location>
        <begin position="165"/>
        <end position="226"/>
    </location>
</feature>
<dbReference type="EMBL" id="BAAAYK010000038">
    <property type="protein sequence ID" value="GAA3355493.1"/>
    <property type="molecule type" value="Genomic_DNA"/>
</dbReference>
<dbReference type="Gene3D" id="1.10.10.10">
    <property type="entry name" value="Winged helix-like DNA-binding domain superfamily/Winged helix DNA-binding domain"/>
    <property type="match status" value="1"/>
</dbReference>
<organism evidence="6 7">
    <name type="scientific">Saccharopolyspora gregorii</name>
    <dbReference type="NCBI Taxonomy" id="33914"/>
    <lineage>
        <taxon>Bacteria</taxon>
        <taxon>Bacillati</taxon>
        <taxon>Actinomycetota</taxon>
        <taxon>Actinomycetes</taxon>
        <taxon>Pseudonocardiales</taxon>
        <taxon>Pseudonocardiaceae</taxon>
        <taxon>Saccharopolyspora</taxon>
    </lineage>
</organism>
<keyword evidence="2" id="KW-0418">Kinase</keyword>
<reference evidence="7" key="1">
    <citation type="journal article" date="2019" name="Int. J. Syst. Evol. Microbiol.">
        <title>The Global Catalogue of Microorganisms (GCM) 10K type strain sequencing project: providing services to taxonomists for standard genome sequencing and annotation.</title>
        <authorList>
            <consortium name="The Broad Institute Genomics Platform"/>
            <consortium name="The Broad Institute Genome Sequencing Center for Infectious Disease"/>
            <person name="Wu L."/>
            <person name="Ma J."/>
        </authorList>
    </citation>
    <scope>NUCLEOTIDE SEQUENCE [LARGE SCALE GENOMIC DNA]</scope>
    <source>
        <strain evidence="7">JCM 9687</strain>
    </source>
</reference>
<dbReference type="SUPFAM" id="SSF52172">
    <property type="entry name" value="CheY-like"/>
    <property type="match status" value="1"/>
</dbReference>
<evidence type="ECO:0000313" key="7">
    <source>
        <dbReference type="Proteomes" id="UP001500483"/>
    </source>
</evidence>
<dbReference type="InterPro" id="IPR003018">
    <property type="entry name" value="GAF"/>
</dbReference>
<keyword evidence="7" id="KW-1185">Reference proteome</keyword>
<comment type="caution">
    <text evidence="6">The sequence shown here is derived from an EMBL/GenBank/DDBJ whole genome shotgun (WGS) entry which is preliminary data.</text>
</comment>
<dbReference type="InterPro" id="IPR012074">
    <property type="entry name" value="GAF_ANTAR"/>
</dbReference>
<protein>
    <submittedName>
        <fullName evidence="6">GAF and ANTAR domain-containing protein</fullName>
    </submittedName>
</protein>